<evidence type="ECO:0000313" key="2">
    <source>
        <dbReference type="Proteomes" id="UP001271007"/>
    </source>
</evidence>
<comment type="caution">
    <text evidence="1">The sequence shown here is derived from an EMBL/GenBank/DDBJ whole genome shotgun (WGS) entry which is preliminary data.</text>
</comment>
<reference evidence="1" key="1">
    <citation type="submission" date="2023-04" db="EMBL/GenBank/DDBJ databases">
        <title>Black Yeasts Isolated from many extreme environments.</title>
        <authorList>
            <person name="Coleine C."/>
            <person name="Stajich J.E."/>
            <person name="Selbmann L."/>
        </authorList>
    </citation>
    <scope>NUCLEOTIDE SEQUENCE</scope>
    <source>
        <strain evidence="1">CCFEE 5312</strain>
    </source>
</reference>
<organism evidence="1 2">
    <name type="scientific">Extremus antarcticus</name>
    <dbReference type="NCBI Taxonomy" id="702011"/>
    <lineage>
        <taxon>Eukaryota</taxon>
        <taxon>Fungi</taxon>
        <taxon>Dikarya</taxon>
        <taxon>Ascomycota</taxon>
        <taxon>Pezizomycotina</taxon>
        <taxon>Dothideomycetes</taxon>
        <taxon>Dothideomycetidae</taxon>
        <taxon>Mycosphaerellales</taxon>
        <taxon>Extremaceae</taxon>
        <taxon>Extremus</taxon>
    </lineage>
</organism>
<name>A0AAJ0DPL5_9PEZI</name>
<dbReference type="EMBL" id="JAWDJX010000013">
    <property type="protein sequence ID" value="KAK3054180.1"/>
    <property type="molecule type" value="Genomic_DNA"/>
</dbReference>
<sequence>MPPHRGSMLYRANYPDKITAAKEAEKAWAVAQTQADRNAAHLADWMTIGAHEEEERQKREQKFMKWEAKALAAEKKQQADAEKGTANLPRELRNQIWNELLHLELAAKDGVFTELTTDDSTADTVTYLTMDDETGTVTKTKVGMSEYVVRPTSAAFFEQNLLKNPELFHEFFAEVSRKFIISFIDAGALERFAKDLEQRLWNRWGKEKTGVIRVACFAFNKFHNLAKWEEGRGAHGFDDNTGDHVVQWSRAIELLPDSVEAHFVLCFPWRDYRRLKKYSSRLREVSGVKVAALDRGWVNVKELHYDLTFASITDCTLPRLAGFSTAKSEALVMYGCRGCEDACGLK</sequence>
<evidence type="ECO:0000313" key="1">
    <source>
        <dbReference type="EMBL" id="KAK3054180.1"/>
    </source>
</evidence>
<keyword evidence="2" id="KW-1185">Reference proteome</keyword>
<proteinExistence type="predicted"/>
<accession>A0AAJ0DPL5</accession>
<dbReference type="AlphaFoldDB" id="A0AAJ0DPL5"/>
<protein>
    <submittedName>
        <fullName evidence="1">Uncharacterized protein</fullName>
    </submittedName>
</protein>
<gene>
    <name evidence="1" type="ORF">LTR09_004958</name>
</gene>
<dbReference type="Proteomes" id="UP001271007">
    <property type="component" value="Unassembled WGS sequence"/>
</dbReference>